<evidence type="ECO:0000256" key="2">
    <source>
        <dbReference type="ARBA" id="ARBA00023002"/>
    </source>
</evidence>
<comment type="similarity">
    <text evidence="1 3">Belongs to the short-chain dehydrogenases/reductases (SDR) family.</text>
</comment>
<proteinExistence type="inferred from homology"/>
<dbReference type="PANTHER" id="PTHR24320">
    <property type="entry name" value="RETINOL DEHYDROGENASE"/>
    <property type="match status" value="1"/>
</dbReference>
<dbReference type="Proteomes" id="UP001225605">
    <property type="component" value="Unassembled WGS sequence"/>
</dbReference>
<evidence type="ECO:0000313" key="6">
    <source>
        <dbReference type="Proteomes" id="UP001225605"/>
    </source>
</evidence>
<dbReference type="EMBL" id="NSDM01000033">
    <property type="protein sequence ID" value="MDQ2589193.1"/>
    <property type="molecule type" value="Genomic_DNA"/>
</dbReference>
<evidence type="ECO:0000313" key="5">
    <source>
        <dbReference type="EMBL" id="MDQ2589193.1"/>
    </source>
</evidence>
<evidence type="ECO:0000259" key="4">
    <source>
        <dbReference type="SMART" id="SM00822"/>
    </source>
</evidence>
<comment type="caution">
    <text evidence="5">The sequence shown here is derived from an EMBL/GenBank/DDBJ whole genome shotgun (WGS) entry which is preliminary data.</text>
</comment>
<dbReference type="PRINTS" id="PR00081">
    <property type="entry name" value="GDHRDH"/>
</dbReference>
<dbReference type="InterPro" id="IPR002347">
    <property type="entry name" value="SDR_fam"/>
</dbReference>
<dbReference type="SMART" id="SM00822">
    <property type="entry name" value="PKS_KR"/>
    <property type="match status" value="1"/>
</dbReference>
<dbReference type="Pfam" id="PF00106">
    <property type="entry name" value="adh_short"/>
    <property type="match status" value="1"/>
</dbReference>
<organism evidence="5 6">
    <name type="scientific">Saccharothrix yanglingensis</name>
    <dbReference type="NCBI Taxonomy" id="659496"/>
    <lineage>
        <taxon>Bacteria</taxon>
        <taxon>Bacillati</taxon>
        <taxon>Actinomycetota</taxon>
        <taxon>Actinomycetes</taxon>
        <taxon>Pseudonocardiales</taxon>
        <taxon>Pseudonocardiaceae</taxon>
        <taxon>Saccharothrix</taxon>
    </lineage>
</organism>
<dbReference type="PANTHER" id="PTHR24320:SF148">
    <property type="entry name" value="NAD(P)-BINDING ROSSMANN-FOLD SUPERFAMILY PROTEIN"/>
    <property type="match status" value="1"/>
</dbReference>
<protein>
    <submittedName>
        <fullName evidence="5">Oxidoreductase</fullName>
    </submittedName>
</protein>
<accession>A0ABU0XAP9</accession>
<gene>
    <name evidence="5" type="ORF">CKY47_35775</name>
</gene>
<evidence type="ECO:0000256" key="3">
    <source>
        <dbReference type="RuleBase" id="RU000363"/>
    </source>
</evidence>
<keyword evidence="6" id="KW-1185">Reference proteome</keyword>
<name>A0ABU0XAP9_9PSEU</name>
<dbReference type="InterPro" id="IPR057326">
    <property type="entry name" value="KR_dom"/>
</dbReference>
<dbReference type="SUPFAM" id="SSF51735">
    <property type="entry name" value="NAD(P)-binding Rossmann-fold domains"/>
    <property type="match status" value="1"/>
</dbReference>
<reference evidence="5 6" key="1">
    <citation type="submission" date="2017-06" db="EMBL/GenBank/DDBJ databases">
        <title>Cultured bacterium strain Saccharothrix yanglingensis Hhs.015.</title>
        <authorList>
            <person name="Xia Y."/>
        </authorList>
    </citation>
    <scope>NUCLEOTIDE SEQUENCE [LARGE SCALE GENOMIC DNA]</scope>
    <source>
        <strain evidence="5 6">Hhs.015</strain>
    </source>
</reference>
<evidence type="ECO:0000256" key="1">
    <source>
        <dbReference type="ARBA" id="ARBA00006484"/>
    </source>
</evidence>
<dbReference type="RefSeq" id="WP_306750885.1">
    <property type="nucleotide sequence ID" value="NZ_NSDM01000033.1"/>
</dbReference>
<dbReference type="Gene3D" id="3.40.50.720">
    <property type="entry name" value="NAD(P)-binding Rossmann-like Domain"/>
    <property type="match status" value="1"/>
</dbReference>
<dbReference type="InterPro" id="IPR036291">
    <property type="entry name" value="NAD(P)-bd_dom_sf"/>
</dbReference>
<keyword evidence="2" id="KW-0560">Oxidoreductase</keyword>
<feature type="domain" description="Ketoreductase" evidence="4">
    <location>
        <begin position="15"/>
        <end position="156"/>
    </location>
</feature>
<dbReference type="PRINTS" id="PR00080">
    <property type="entry name" value="SDRFAMILY"/>
</dbReference>
<sequence>MPGWTADRLPKMTGSTVVITGGGGGLGLVTAGELAQAGAHVVLAVRDVGRARQAVAGLRGDFEIRQLDVADLESVRAFAQSYTGDIDVLINNAGVSYTPAARTAQGLELQTATNYFGPFALTNLLLPRITDRVVMVASQLHRNGKLRLDDLDWRTRKYKPMAAYDASKLAVVLFSLELQRRLTAAGSPVRSVVAHPGVVRTGLLANSWVKVIYELPVLVQDVAQGALPLLYAATQDVPGNAYVGPDGFLNFTGYPAIGKPSRAARNPQTAAKLWQATAALTGIGAADAVTPQS</sequence>